<keyword evidence="2" id="KW-1185">Reference proteome</keyword>
<sequence>MKKLQTRGVTKPCETQPSLGYSKRLTFHENLNYQTRPGWGRVKAFYSGWFQDFFVL</sequence>
<evidence type="ECO:0000313" key="2">
    <source>
        <dbReference type="Proteomes" id="UP000186795"/>
    </source>
</evidence>
<dbReference type="Proteomes" id="UP000186795">
    <property type="component" value="Unassembled WGS sequence"/>
</dbReference>
<evidence type="ECO:0000313" key="1">
    <source>
        <dbReference type="EMBL" id="SIT05996.1"/>
    </source>
</evidence>
<organism evidence="1 2">
    <name type="scientific">Kroppenstedtia eburnea</name>
    <dbReference type="NCBI Taxonomy" id="714067"/>
    <lineage>
        <taxon>Bacteria</taxon>
        <taxon>Bacillati</taxon>
        <taxon>Bacillota</taxon>
        <taxon>Bacilli</taxon>
        <taxon>Bacillales</taxon>
        <taxon>Thermoactinomycetaceae</taxon>
        <taxon>Kroppenstedtia</taxon>
    </lineage>
</organism>
<reference evidence="2" key="1">
    <citation type="submission" date="2017-01" db="EMBL/GenBank/DDBJ databases">
        <authorList>
            <person name="Varghese N."/>
            <person name="Submissions S."/>
        </authorList>
    </citation>
    <scope>NUCLEOTIDE SEQUENCE [LARGE SCALE GENOMIC DNA]</scope>
    <source>
        <strain evidence="2">DSM 45196</strain>
    </source>
</reference>
<protein>
    <submittedName>
        <fullName evidence="1">Uncharacterized protein</fullName>
    </submittedName>
</protein>
<proteinExistence type="predicted"/>
<gene>
    <name evidence="1" type="ORF">SAMN05421790_11195</name>
</gene>
<name>A0A1N7P643_9BACL</name>
<dbReference type="AlphaFoldDB" id="A0A1N7P643"/>
<accession>A0A1N7P643</accession>
<dbReference type="EMBL" id="FTOD01000011">
    <property type="protein sequence ID" value="SIT05996.1"/>
    <property type="molecule type" value="Genomic_DNA"/>
</dbReference>